<feature type="chain" id="PRO_5047505170" evidence="4">
    <location>
        <begin position="21"/>
        <end position="290"/>
    </location>
</feature>
<evidence type="ECO:0000259" key="5">
    <source>
        <dbReference type="PROSITE" id="PS51755"/>
    </source>
</evidence>
<dbReference type="SMART" id="SM00862">
    <property type="entry name" value="Trans_reg_C"/>
    <property type="match status" value="1"/>
</dbReference>
<comment type="caution">
    <text evidence="6">The sequence shown here is derived from an EMBL/GenBank/DDBJ whole genome shotgun (WGS) entry which is preliminary data.</text>
</comment>
<feature type="DNA-binding region" description="OmpR/PhoB-type" evidence="2">
    <location>
        <begin position="192"/>
        <end position="289"/>
    </location>
</feature>
<evidence type="ECO:0000256" key="1">
    <source>
        <dbReference type="ARBA" id="ARBA00023125"/>
    </source>
</evidence>
<evidence type="ECO:0000313" key="6">
    <source>
        <dbReference type="EMBL" id="NPE13135.1"/>
    </source>
</evidence>
<evidence type="ECO:0000256" key="2">
    <source>
        <dbReference type="PROSITE-ProRule" id="PRU01091"/>
    </source>
</evidence>
<dbReference type="InterPro" id="IPR016032">
    <property type="entry name" value="Sig_transdc_resp-reg_C-effctor"/>
</dbReference>
<evidence type="ECO:0000313" key="7">
    <source>
        <dbReference type="Proteomes" id="UP001193734"/>
    </source>
</evidence>
<dbReference type="GeneID" id="82156549"/>
<protein>
    <submittedName>
        <fullName evidence="6">Winged helix-turn-helix domain-containing protein</fullName>
    </submittedName>
</protein>
<dbReference type="Pfam" id="PF00486">
    <property type="entry name" value="Trans_reg_C"/>
    <property type="match status" value="1"/>
</dbReference>
<evidence type="ECO:0000256" key="3">
    <source>
        <dbReference type="SAM" id="Phobius"/>
    </source>
</evidence>
<proteinExistence type="predicted"/>
<keyword evidence="7" id="KW-1185">Reference proteome</keyword>
<dbReference type="EMBL" id="JABKKE010000002">
    <property type="protein sequence ID" value="NPE13135.1"/>
    <property type="molecule type" value="Genomic_DNA"/>
</dbReference>
<evidence type="ECO:0000256" key="4">
    <source>
        <dbReference type="SAM" id="SignalP"/>
    </source>
</evidence>
<dbReference type="RefSeq" id="WP_172176716.1">
    <property type="nucleotide sequence ID" value="NZ_CASGIA010000001.1"/>
</dbReference>
<keyword evidence="1 2" id="KW-0238">DNA-binding</keyword>
<dbReference type="Gene3D" id="1.10.10.10">
    <property type="entry name" value="Winged helix-like DNA-binding domain superfamily/Winged helix DNA-binding domain"/>
    <property type="match status" value="1"/>
</dbReference>
<feature type="domain" description="OmpR/PhoB-type" evidence="5">
    <location>
        <begin position="192"/>
        <end position="289"/>
    </location>
</feature>
<dbReference type="Proteomes" id="UP001193734">
    <property type="component" value="Unassembled WGS sequence"/>
</dbReference>
<sequence length="290" mass="32200">MIRYSSVVIFVMLVASSVLASIGSYRATQGLIVDDLNRALMTAVAERRSDWLAADTVKAYRHLRSVSGDNVALDYTDDRLCSHLSIPQLRHRAYMRVRILDSEQTACRSMPVDGGELCSDTVVWQVGRLGTSIALKGYARCDMATVFGMSDQRLPLVLLIAAVMWAVMMSGPLGKRFYATVKPASCTTAEGCHGIVLGGIAMSSDGNSFRNADGTQVHFTPMQHTLMQMFFRAQDHSLTKTEICEALWPKKDDASETLYTLIKRLKNVVEADGRLRIETHRGRNYVLTVR</sequence>
<gene>
    <name evidence="6" type="ORF">HPS55_02105</name>
</gene>
<dbReference type="InterPro" id="IPR001867">
    <property type="entry name" value="OmpR/PhoB-type_DNA-bd"/>
</dbReference>
<dbReference type="PROSITE" id="PS51755">
    <property type="entry name" value="OMPR_PHOB"/>
    <property type="match status" value="1"/>
</dbReference>
<dbReference type="InterPro" id="IPR036388">
    <property type="entry name" value="WH-like_DNA-bd_sf"/>
</dbReference>
<keyword evidence="3" id="KW-0472">Membrane</keyword>
<organism evidence="6 7">
    <name type="scientific">Xylanibacter rodentium</name>
    <dbReference type="NCBI Taxonomy" id="2736289"/>
    <lineage>
        <taxon>Bacteria</taxon>
        <taxon>Pseudomonadati</taxon>
        <taxon>Bacteroidota</taxon>
        <taxon>Bacteroidia</taxon>
        <taxon>Bacteroidales</taxon>
        <taxon>Prevotellaceae</taxon>
        <taxon>Xylanibacter</taxon>
    </lineage>
</organism>
<feature type="signal peptide" evidence="4">
    <location>
        <begin position="1"/>
        <end position="20"/>
    </location>
</feature>
<feature type="transmembrane region" description="Helical" evidence="3">
    <location>
        <begin position="154"/>
        <end position="173"/>
    </location>
</feature>
<reference evidence="6 7" key="1">
    <citation type="submission" date="2020-05" db="EMBL/GenBank/DDBJ databases">
        <title>Distinct polysaccharide utilization as determinants for interspecies competition between intestinal Prevotella spp.</title>
        <authorList>
            <person name="Galvez E.J.C."/>
            <person name="Iljazovic A."/>
            <person name="Strowig T."/>
        </authorList>
    </citation>
    <scope>NUCLEOTIDE SEQUENCE [LARGE SCALE GENOMIC DNA]</scope>
    <source>
        <strain evidence="6 7">PROD</strain>
    </source>
</reference>
<dbReference type="CDD" id="cd00383">
    <property type="entry name" value="trans_reg_C"/>
    <property type="match status" value="1"/>
</dbReference>
<dbReference type="SUPFAM" id="SSF46894">
    <property type="entry name" value="C-terminal effector domain of the bipartite response regulators"/>
    <property type="match status" value="1"/>
</dbReference>
<keyword evidence="3" id="KW-1133">Transmembrane helix</keyword>
<keyword evidence="3" id="KW-0812">Transmembrane</keyword>
<name>A0ABX2AR81_9BACT</name>
<accession>A0ABX2AR81</accession>
<keyword evidence="4" id="KW-0732">Signal</keyword>